<dbReference type="InterPro" id="IPR052604">
    <property type="entry name" value="Mito_Tim_assembly_helper"/>
</dbReference>
<keyword evidence="2" id="KW-0863">Zinc-finger</keyword>
<dbReference type="Pfam" id="PF05495">
    <property type="entry name" value="zf-CHY"/>
    <property type="match status" value="1"/>
</dbReference>
<proteinExistence type="predicted"/>
<dbReference type="GO" id="GO:0045041">
    <property type="term" value="P:protein import into mitochondrial intermembrane space"/>
    <property type="evidence" value="ECO:0007669"/>
    <property type="project" value="TreeGrafter"/>
</dbReference>
<dbReference type="RefSeq" id="WP_160839015.1">
    <property type="nucleotide sequence ID" value="NZ_JAIVAK010000003.1"/>
</dbReference>
<keyword evidence="3" id="KW-0862">Zinc</keyword>
<dbReference type="EMBL" id="WMET01000004">
    <property type="protein sequence ID" value="MYL21385.1"/>
    <property type="molecule type" value="Genomic_DNA"/>
</dbReference>
<dbReference type="Proteomes" id="UP000460949">
    <property type="component" value="Unassembled WGS sequence"/>
</dbReference>
<dbReference type="OrthoDB" id="882119at2"/>
<gene>
    <name evidence="5" type="ORF">GLW04_15895</name>
</gene>
<keyword evidence="1" id="KW-0479">Metal-binding</keyword>
<sequence>MHHVQGTTVDAQTRCAHYHSDIDIIAIKFHCCRTYYACWSCHEEQAGHRPSRWPGDQWDQKAVLCGNCRHEMSIHEYMNTSNCPSCRHRFNERCSLHYPLYFDMESRPEK</sequence>
<comment type="caution">
    <text evidence="5">The sequence shown here is derived from an EMBL/GenBank/DDBJ whole genome shotgun (WGS) entry which is preliminary data.</text>
</comment>
<accession>A0A845DY57</accession>
<name>A0A845DY57_9BACI</name>
<evidence type="ECO:0000256" key="1">
    <source>
        <dbReference type="ARBA" id="ARBA00022723"/>
    </source>
</evidence>
<evidence type="ECO:0000256" key="3">
    <source>
        <dbReference type="ARBA" id="ARBA00022833"/>
    </source>
</evidence>
<dbReference type="PROSITE" id="PS51266">
    <property type="entry name" value="ZF_CHY"/>
    <property type="match status" value="1"/>
</dbReference>
<protein>
    <recommendedName>
        <fullName evidence="4">CHY-type domain-containing protein</fullName>
    </recommendedName>
</protein>
<reference evidence="5 6" key="1">
    <citation type="submission" date="2019-11" db="EMBL/GenBank/DDBJ databases">
        <title>Genome sequences of 17 halophilic strains isolated from different environments.</title>
        <authorList>
            <person name="Furrow R.E."/>
        </authorList>
    </citation>
    <scope>NUCLEOTIDE SEQUENCE [LARGE SCALE GENOMIC DNA]</scope>
    <source>
        <strain evidence="5 6">22511_23_Filter</strain>
    </source>
</reference>
<evidence type="ECO:0000313" key="6">
    <source>
        <dbReference type="Proteomes" id="UP000460949"/>
    </source>
</evidence>
<dbReference type="PANTHER" id="PTHR28082:SF1">
    <property type="entry name" value="HELPER OF TIM PROTEIN 13"/>
    <property type="match status" value="1"/>
</dbReference>
<dbReference type="PANTHER" id="PTHR28082">
    <property type="entry name" value="ZINC FINGER PROTEIN"/>
    <property type="match status" value="1"/>
</dbReference>
<dbReference type="InterPro" id="IPR037274">
    <property type="entry name" value="Znf_CHY_sf"/>
</dbReference>
<dbReference type="InterPro" id="IPR008913">
    <property type="entry name" value="Znf_CHY"/>
</dbReference>
<dbReference type="GO" id="GO:0008270">
    <property type="term" value="F:zinc ion binding"/>
    <property type="evidence" value="ECO:0007669"/>
    <property type="project" value="UniProtKB-KW"/>
</dbReference>
<evidence type="ECO:0000259" key="4">
    <source>
        <dbReference type="PROSITE" id="PS51266"/>
    </source>
</evidence>
<feature type="domain" description="CHY-type" evidence="4">
    <location>
        <begin position="8"/>
        <end position="88"/>
    </location>
</feature>
<dbReference type="SUPFAM" id="SSF161219">
    <property type="entry name" value="CHY zinc finger-like"/>
    <property type="match status" value="1"/>
</dbReference>
<dbReference type="PIRSF" id="PIRSF017292">
    <property type="entry name" value="UCP017292_Znf_CHY"/>
    <property type="match status" value="1"/>
</dbReference>
<organism evidence="5 6">
    <name type="scientific">Halobacillus litoralis</name>
    <dbReference type="NCBI Taxonomy" id="45668"/>
    <lineage>
        <taxon>Bacteria</taxon>
        <taxon>Bacillati</taxon>
        <taxon>Bacillota</taxon>
        <taxon>Bacilli</taxon>
        <taxon>Bacillales</taxon>
        <taxon>Bacillaceae</taxon>
        <taxon>Halobacillus</taxon>
    </lineage>
</organism>
<evidence type="ECO:0000256" key="2">
    <source>
        <dbReference type="ARBA" id="ARBA00022771"/>
    </source>
</evidence>
<evidence type="ECO:0000313" key="5">
    <source>
        <dbReference type="EMBL" id="MYL21385.1"/>
    </source>
</evidence>
<dbReference type="AlphaFoldDB" id="A0A845DY57"/>
<dbReference type="InterPro" id="IPR016694">
    <property type="entry name" value="UCP017292"/>
</dbReference>